<keyword evidence="1 2" id="KW-0175">Coiled coil</keyword>
<dbReference type="GO" id="GO:0005768">
    <property type="term" value="C:endosome"/>
    <property type="evidence" value="ECO:0007669"/>
    <property type="project" value="TreeGrafter"/>
</dbReference>
<reference evidence="4" key="1">
    <citation type="submission" date="2015-09" db="EMBL/GenBank/DDBJ databases">
        <title>Scylla olivacea transcriptome.</title>
        <authorList>
            <person name="Ikhwanuddin M."/>
        </authorList>
    </citation>
    <scope>NUCLEOTIDE SEQUENCE</scope>
</reference>
<feature type="region of interest" description="Disordered" evidence="3">
    <location>
        <begin position="514"/>
        <end position="575"/>
    </location>
</feature>
<feature type="compositionally biased region" description="Polar residues" evidence="3">
    <location>
        <begin position="562"/>
        <end position="572"/>
    </location>
</feature>
<evidence type="ECO:0000313" key="4">
    <source>
        <dbReference type="EMBL" id="JAI57594.1"/>
    </source>
</evidence>
<name>A0A0P4VZ07_SCYOL</name>
<dbReference type="AlphaFoldDB" id="A0A0P4VZ07"/>
<organism evidence="4">
    <name type="scientific">Scylla olivacea</name>
    <name type="common">Orange mud crab</name>
    <name type="synonym">Cancer olivacea</name>
    <dbReference type="NCBI Taxonomy" id="85551"/>
    <lineage>
        <taxon>Eukaryota</taxon>
        <taxon>Metazoa</taxon>
        <taxon>Ecdysozoa</taxon>
        <taxon>Arthropoda</taxon>
        <taxon>Crustacea</taxon>
        <taxon>Multicrustacea</taxon>
        <taxon>Malacostraca</taxon>
        <taxon>Eumalacostraca</taxon>
        <taxon>Eucarida</taxon>
        <taxon>Decapoda</taxon>
        <taxon>Pleocyemata</taxon>
        <taxon>Brachyura</taxon>
        <taxon>Eubrachyura</taxon>
        <taxon>Portunoidea</taxon>
        <taxon>Portunidae</taxon>
        <taxon>Portuninae</taxon>
        <taxon>Scylla</taxon>
    </lineage>
</organism>
<dbReference type="GO" id="GO:0035493">
    <property type="term" value="P:SNARE complex assembly"/>
    <property type="evidence" value="ECO:0007669"/>
    <property type="project" value="TreeGrafter"/>
</dbReference>
<dbReference type="GO" id="GO:0032991">
    <property type="term" value="C:protein-containing complex"/>
    <property type="evidence" value="ECO:0007669"/>
    <property type="project" value="UniProtKB-ARBA"/>
</dbReference>
<dbReference type="PANTHER" id="PTHR15157">
    <property type="entry name" value="UV RADIATION RESISTANCE-ASSOCIATED GENE PROTEIN"/>
    <property type="match status" value="1"/>
</dbReference>
<sequence length="846" mass="94653">MEPSAALQEDETDYGSRAGLQQRVVELWSCQAGLRLRHLRQVVGRNLSGHGHHPIPVPSCPLPSKRPRSKATMGYYFSLHAPSSKEEIYSSELQSTSNPNWVDIEVENIRPINRQSLRGVLVRLWFRPEGEEAQLVTSWGIHFSGLIPVGKALPYDHEKFRPNTLVFKLRHIFYTASGCYQDHRKQPLPPLLRFGFSLPLSETKPSYTVSALSRLHSTKRAQRQQEVKCQETQEMLEMRHITRTAQSHIMGSKVEDCRMRVALLRDQLEEEIDKLRGLKLSADNLDNQNQEKGLELLEGYQALHRQLGTVRTLSSQEGTKRDSLKKLSDCLSTWRKMLIAQLPVVYPIKQGSDGKYRICGVHLPDAENYDGTSERTLSVALGYVVHVVVLLSQLLNLPLRYPLRPYGSTATIKDTTSLLLADTAREFPLYTGGKEREKLQFNYGVFLLNKNIAQMRWYCGIPTPDLRPTLANLHFLLAKLSQPSVGTQPPTPMPDVMIPVSAGTTSVTLEVRTPPSLLQQQHSPRLPLNPLGQARSTSQDSGRNAPPEEEEEDTQLPWQPAKSGSETTSSDVSPVKASRLCVREAVPITSPTSSTGKFIFVDQVPVGLGPVVQRELSLEERLAYTNGLSLSLDGLNHIEQDPYYRIKELSSCEDLNMLSNVSKVLNYSRGSEPSLLAKADAPAEEEILPVFKEPTTELLRSWHEDDPSHYTGALEGVAVDRLEEMGEECHENFMLPSQEINSEDNKDSECPAPSEVKERLGSEQTSEGTPDSTETSNPEKPSDGSGSRGSPEVPREEKDKELSLSEFGITEDMFLNDVAFRTAALASQNCSFKMSFSRQSTEDEYH</sequence>
<dbReference type="PANTHER" id="PTHR15157:SF5">
    <property type="entry name" value="UV RADIATION RESISTANCE-ASSOCIATED GENE PROTEIN"/>
    <property type="match status" value="1"/>
</dbReference>
<feature type="compositionally biased region" description="Polar residues" evidence="3">
    <location>
        <begin position="762"/>
        <end position="779"/>
    </location>
</feature>
<evidence type="ECO:0000256" key="3">
    <source>
        <dbReference type="SAM" id="MobiDB-lite"/>
    </source>
</evidence>
<evidence type="ECO:0008006" key="5">
    <source>
        <dbReference type="Google" id="ProtNLM"/>
    </source>
</evidence>
<evidence type="ECO:0000256" key="2">
    <source>
        <dbReference type="SAM" id="Coils"/>
    </source>
</evidence>
<dbReference type="Pfam" id="PF10186">
    <property type="entry name" value="ATG14"/>
    <property type="match status" value="1"/>
</dbReference>
<protein>
    <recommendedName>
        <fullName evidence="5">UV radiation resistance-associated gene protein</fullName>
    </recommendedName>
</protein>
<feature type="coiled-coil region" evidence="2">
    <location>
        <begin position="254"/>
        <end position="288"/>
    </location>
</feature>
<proteinExistence type="predicted"/>
<dbReference type="GO" id="GO:0000323">
    <property type="term" value="C:lytic vacuole"/>
    <property type="evidence" value="ECO:0007669"/>
    <property type="project" value="TreeGrafter"/>
</dbReference>
<accession>A0A0P4VZ07</accession>
<feature type="region of interest" description="Disordered" evidence="3">
    <location>
        <begin position="734"/>
        <end position="808"/>
    </location>
</feature>
<feature type="compositionally biased region" description="Basic and acidic residues" evidence="3">
    <location>
        <begin position="743"/>
        <end position="761"/>
    </location>
</feature>
<dbReference type="EMBL" id="GDRN01106286">
    <property type="protein sequence ID" value="JAI57594.1"/>
    <property type="molecule type" value="Transcribed_RNA"/>
</dbReference>
<dbReference type="GO" id="GO:0000149">
    <property type="term" value="F:SNARE binding"/>
    <property type="evidence" value="ECO:0007669"/>
    <property type="project" value="TreeGrafter"/>
</dbReference>
<feature type="compositionally biased region" description="Basic and acidic residues" evidence="3">
    <location>
        <begin position="793"/>
        <end position="803"/>
    </location>
</feature>
<evidence type="ECO:0000256" key="1">
    <source>
        <dbReference type="ARBA" id="ARBA00023054"/>
    </source>
</evidence>
<dbReference type="InterPro" id="IPR018791">
    <property type="entry name" value="UV_resistance/autophagy_Atg14"/>
</dbReference>